<dbReference type="Proteomes" id="UP000632828">
    <property type="component" value="Unassembled WGS sequence"/>
</dbReference>
<feature type="domain" description="DUF362" evidence="1">
    <location>
        <begin position="37"/>
        <end position="126"/>
    </location>
</feature>
<protein>
    <submittedName>
        <fullName evidence="2">DUF362 domain-containing protein</fullName>
    </submittedName>
</protein>
<name>A0A8J6UQN4_9BACT</name>
<sequence length="452" mass="50714">MNVYIEQCENYDGSSIDHVVSSWRSVFSDAIKPGDTVVLKPNWIAETHRYNEGEWLQVVTHPRIIEAVLKVVLELLQGKGKVTITDGPMTGSSWKKLMEIMQPERWIEMGKSANIDVAVLDLRDHEWTIKGDIIVERKELQGDPLGSVVCDLSSRSEFVGKEIGKLGFFGADYNQQETNEAHSGGKHLYKVSRTVLEADVFINLPKLKTHKKSGVTCSLKNLVGINTYKNWLPHHTGGSPNEGGDQFPEKSIRSFAEGRSTRALYDFLAKNPHMGKFFITLKKFGKFVFGDTRKTIRSGSWFGNDTLWRMVLDLNKILFYANTDGSLRADVPASRKKYISLVDAVISGDGNGPDAPDRKDTGLLIIGTDPVSVDCVCAKLMGFDWQKIPITKNSFAVKNFAFIDGAYEDIQVESTIDRFNNLLCKIKDEDSFCFEPSVGWKGHVESPFRMDQ</sequence>
<gene>
    <name evidence="2" type="ORF">ICT70_01450</name>
</gene>
<dbReference type="Pfam" id="PF04015">
    <property type="entry name" value="DUF362"/>
    <property type="match status" value="2"/>
</dbReference>
<dbReference type="RefSeq" id="WP_191153598.1">
    <property type="nucleotide sequence ID" value="NZ_JACWUN010000001.1"/>
</dbReference>
<dbReference type="InterPro" id="IPR007160">
    <property type="entry name" value="DUF362"/>
</dbReference>
<evidence type="ECO:0000313" key="2">
    <source>
        <dbReference type="EMBL" id="MBD1399331.1"/>
    </source>
</evidence>
<comment type="caution">
    <text evidence="2">The sequence shown here is derived from an EMBL/GenBank/DDBJ whole genome shotgun (WGS) entry which is preliminary data.</text>
</comment>
<dbReference type="EMBL" id="JACWUN010000001">
    <property type="protein sequence ID" value="MBD1399331.1"/>
    <property type="molecule type" value="Genomic_DNA"/>
</dbReference>
<accession>A0A8J6UQN4</accession>
<dbReference type="AlphaFoldDB" id="A0A8J6UQN4"/>
<keyword evidence="3" id="KW-1185">Reference proteome</keyword>
<evidence type="ECO:0000259" key="1">
    <source>
        <dbReference type="Pfam" id="PF04015"/>
    </source>
</evidence>
<feature type="domain" description="DUF362" evidence="1">
    <location>
        <begin position="180"/>
        <end position="379"/>
    </location>
</feature>
<reference evidence="2" key="1">
    <citation type="submission" date="2020-09" db="EMBL/GenBank/DDBJ databases">
        <title>Pelobacter alkaliphilus sp. nov., a novel anaerobic arsenate-reducing bacterium from terrestrial mud volcano.</title>
        <authorList>
            <person name="Khomyakova M.A."/>
            <person name="Merkel A.Y."/>
            <person name="Slobodkin A.I."/>
        </authorList>
    </citation>
    <scope>NUCLEOTIDE SEQUENCE</scope>
    <source>
        <strain evidence="2">M08fum</strain>
    </source>
</reference>
<proteinExistence type="predicted"/>
<evidence type="ECO:0000313" key="3">
    <source>
        <dbReference type="Proteomes" id="UP000632828"/>
    </source>
</evidence>
<organism evidence="2 3">
    <name type="scientific">Pelovirga terrestris</name>
    <dbReference type="NCBI Taxonomy" id="2771352"/>
    <lineage>
        <taxon>Bacteria</taxon>
        <taxon>Pseudomonadati</taxon>
        <taxon>Thermodesulfobacteriota</taxon>
        <taxon>Desulfuromonadia</taxon>
        <taxon>Geobacterales</taxon>
        <taxon>Geobacteraceae</taxon>
        <taxon>Pelovirga</taxon>
    </lineage>
</organism>